<dbReference type="InterPro" id="IPR005674">
    <property type="entry name" value="CocE/Ser_esterase"/>
</dbReference>
<dbReference type="OrthoDB" id="2578740at2759"/>
<dbReference type="NCBIfam" id="TIGR00976">
    <property type="entry name" value="CocE_NonD"/>
    <property type="match status" value="1"/>
</dbReference>
<dbReference type="InterPro" id="IPR000383">
    <property type="entry name" value="Xaa-Pro-like_dom"/>
</dbReference>
<dbReference type="SUPFAM" id="SSF53474">
    <property type="entry name" value="alpha/beta-Hydrolases"/>
    <property type="match status" value="1"/>
</dbReference>
<dbReference type="InterPro" id="IPR050585">
    <property type="entry name" value="Xaa-Pro_dipeptidyl-ppase/CocE"/>
</dbReference>
<evidence type="ECO:0000313" key="3">
    <source>
        <dbReference type="EMBL" id="KEF55732.1"/>
    </source>
</evidence>
<accession>A0A072P7M9</accession>
<dbReference type="GO" id="GO:0008239">
    <property type="term" value="F:dipeptidyl-peptidase activity"/>
    <property type="evidence" value="ECO:0007669"/>
    <property type="project" value="InterPro"/>
</dbReference>
<dbReference type="Gene3D" id="3.40.50.1820">
    <property type="entry name" value="alpha/beta hydrolase"/>
    <property type="match status" value="1"/>
</dbReference>
<dbReference type="PANTHER" id="PTHR43056">
    <property type="entry name" value="PEPTIDASE S9 PROLYL OLIGOPEPTIDASE"/>
    <property type="match status" value="1"/>
</dbReference>
<reference evidence="3 4" key="1">
    <citation type="submission" date="2013-03" db="EMBL/GenBank/DDBJ databases">
        <title>The Genome Sequence of Exophiala aquamarina CBS 119918.</title>
        <authorList>
            <consortium name="The Broad Institute Genomics Platform"/>
            <person name="Cuomo C."/>
            <person name="de Hoog S."/>
            <person name="Gorbushina A."/>
            <person name="Walker B."/>
            <person name="Young S.K."/>
            <person name="Zeng Q."/>
            <person name="Gargeya S."/>
            <person name="Fitzgerald M."/>
            <person name="Haas B."/>
            <person name="Abouelleil A."/>
            <person name="Allen A.W."/>
            <person name="Alvarado L."/>
            <person name="Arachchi H.M."/>
            <person name="Berlin A.M."/>
            <person name="Chapman S.B."/>
            <person name="Gainer-Dewar J."/>
            <person name="Goldberg J."/>
            <person name="Griggs A."/>
            <person name="Gujja S."/>
            <person name="Hansen M."/>
            <person name="Howarth C."/>
            <person name="Imamovic A."/>
            <person name="Ireland A."/>
            <person name="Larimer J."/>
            <person name="McCowan C."/>
            <person name="Murphy C."/>
            <person name="Pearson M."/>
            <person name="Poon T.W."/>
            <person name="Priest M."/>
            <person name="Roberts A."/>
            <person name="Saif S."/>
            <person name="Shea T."/>
            <person name="Sisk P."/>
            <person name="Sykes S."/>
            <person name="Wortman J."/>
            <person name="Nusbaum C."/>
            <person name="Birren B."/>
        </authorList>
    </citation>
    <scope>NUCLEOTIDE SEQUENCE [LARGE SCALE GENOMIC DNA]</scope>
    <source>
        <strain evidence="3 4">CBS 119918</strain>
    </source>
</reference>
<dbReference type="Gene3D" id="2.60.120.260">
    <property type="entry name" value="Galactose-binding domain-like"/>
    <property type="match status" value="1"/>
</dbReference>
<gene>
    <name evidence="3" type="ORF">A1O9_08482</name>
</gene>
<dbReference type="SUPFAM" id="SSF49785">
    <property type="entry name" value="Galactose-binding domain-like"/>
    <property type="match status" value="1"/>
</dbReference>
<dbReference type="HOGENOM" id="CLU_015590_3_0_1"/>
<keyword evidence="1" id="KW-0378">Hydrolase</keyword>
<dbReference type="VEuPathDB" id="FungiDB:A1O9_08482"/>
<feature type="domain" description="Xaa-Pro dipeptidyl-peptidase C-terminal" evidence="2">
    <location>
        <begin position="352"/>
        <end position="616"/>
    </location>
</feature>
<evidence type="ECO:0000256" key="1">
    <source>
        <dbReference type="ARBA" id="ARBA00022801"/>
    </source>
</evidence>
<dbReference type="Pfam" id="PF08530">
    <property type="entry name" value="PepX_C"/>
    <property type="match status" value="1"/>
</dbReference>
<name>A0A072P7M9_9EURO</name>
<dbReference type="SMART" id="SM00939">
    <property type="entry name" value="PepX_C"/>
    <property type="match status" value="1"/>
</dbReference>
<evidence type="ECO:0000313" key="4">
    <source>
        <dbReference type="Proteomes" id="UP000027920"/>
    </source>
</evidence>
<protein>
    <recommendedName>
        <fullName evidence="2">Xaa-Pro dipeptidyl-peptidase C-terminal domain-containing protein</fullName>
    </recommendedName>
</protein>
<dbReference type="PANTHER" id="PTHR43056:SF10">
    <property type="entry name" value="COCE_NOND FAMILY, PUTATIVE (AFU_ORTHOLOGUE AFUA_7G00600)-RELATED"/>
    <property type="match status" value="1"/>
</dbReference>
<dbReference type="InterPro" id="IPR029058">
    <property type="entry name" value="AB_hydrolase_fold"/>
</dbReference>
<dbReference type="InterPro" id="IPR013736">
    <property type="entry name" value="Xaa-Pro_dipept_C"/>
</dbReference>
<keyword evidence="4" id="KW-1185">Reference proteome</keyword>
<dbReference type="AlphaFoldDB" id="A0A072P7M9"/>
<dbReference type="GeneID" id="25283395"/>
<dbReference type="EMBL" id="AMGV01000007">
    <property type="protein sequence ID" value="KEF55732.1"/>
    <property type="molecule type" value="Genomic_DNA"/>
</dbReference>
<dbReference type="Pfam" id="PF02129">
    <property type="entry name" value="Peptidase_S15"/>
    <property type="match status" value="1"/>
</dbReference>
<organism evidence="3 4">
    <name type="scientific">Exophiala aquamarina CBS 119918</name>
    <dbReference type="NCBI Taxonomy" id="1182545"/>
    <lineage>
        <taxon>Eukaryota</taxon>
        <taxon>Fungi</taxon>
        <taxon>Dikarya</taxon>
        <taxon>Ascomycota</taxon>
        <taxon>Pezizomycotina</taxon>
        <taxon>Eurotiomycetes</taxon>
        <taxon>Chaetothyriomycetidae</taxon>
        <taxon>Chaetothyriales</taxon>
        <taxon>Herpotrichiellaceae</taxon>
        <taxon>Exophiala</taxon>
    </lineage>
</organism>
<dbReference type="Gene3D" id="1.10.3020.20">
    <property type="match status" value="1"/>
</dbReference>
<dbReference type="RefSeq" id="XP_013258322.1">
    <property type="nucleotide sequence ID" value="XM_013402868.1"/>
</dbReference>
<proteinExistence type="predicted"/>
<dbReference type="Proteomes" id="UP000027920">
    <property type="component" value="Unassembled WGS sequence"/>
</dbReference>
<sequence length="620" mass="71127">MPIDKSWPGYAKGQIPDLGIDWAWQDALPADEPNRDPLVAYIPLGYEKKTLPRGWQKTSENKALELDIIFEKDVEIILRDGVKIYTDIYRPADTGGKKIPVIVAYSPYGKGGAGANLMDVVPYRVGVPKNRQSGLEKFEGSASKIPPLNFGPDPNEWCRRGYAILDPNARGSFDSEGDLYFFGPKDGEDCHDIIEYAAKLDWCNGAVGMAGNSWLGISQYWAAMTQPPHLKAIAPWEGYSDLYRDMMRRGGIPWAPFLKWVLLGVPGRGRQEDVPTMAFQHEFFDKYWENKRVDFSKINIPSYFLGSYSSMLHTVGAVRAWRDTNTDKKWLRFHPHQEWYEDYYHSSVEDLDRFFARYLKGEENGWEATPKVRVSLYRYGDKYPVYDQAEVDYPIPRTKYTKLFLTPDHRLTDRSNKLDAGSTAVHSYDSTTRDMLTYDYTFREKTTLAGFSMLRIFVSCKEHNDLDIYVMLRKISVDGELMEQSNVPLHELPQEVKSVKDMKNVNPVKYLGPTGMLRASHREIDPKKSTDYWPFHPHLRTQYLEPLGAVVELNIGIWPMGVVYDKGEGLRLQISGKTMALPEWDNPHVKLQEPVFNKGMHNVHLGSDFATESYLLVPRL</sequence>
<evidence type="ECO:0000259" key="2">
    <source>
        <dbReference type="SMART" id="SM00939"/>
    </source>
</evidence>
<dbReference type="InterPro" id="IPR008979">
    <property type="entry name" value="Galactose-bd-like_sf"/>
</dbReference>
<comment type="caution">
    <text evidence="3">The sequence shown here is derived from an EMBL/GenBank/DDBJ whole genome shotgun (WGS) entry which is preliminary data.</text>
</comment>